<gene>
    <name evidence="1" type="ORF">CJ305_06825</name>
</gene>
<dbReference type="OrthoDB" id="6385145at2"/>
<dbReference type="RefSeq" id="WP_099645525.1">
    <property type="nucleotide sequence ID" value="NZ_KZ319289.1"/>
</dbReference>
<evidence type="ECO:0008006" key="3">
    <source>
        <dbReference type="Google" id="ProtNLM"/>
    </source>
</evidence>
<keyword evidence="2" id="KW-1185">Reference proteome</keyword>
<reference evidence="1 2" key="1">
    <citation type="submission" date="2017-08" db="EMBL/GenBank/DDBJ databases">
        <title>The whole genome shortgun sequences of strain Leeuwenhoekiella nanhaiensis G18 from the South China Sea.</title>
        <authorList>
            <person name="Liu Q."/>
        </authorList>
    </citation>
    <scope>NUCLEOTIDE SEQUENCE [LARGE SCALE GENOMIC DNA]</scope>
    <source>
        <strain evidence="1 2">G18</strain>
    </source>
</reference>
<organism evidence="1 2">
    <name type="scientific">Leeuwenhoekiella nanhaiensis</name>
    <dbReference type="NCBI Taxonomy" id="1655491"/>
    <lineage>
        <taxon>Bacteria</taxon>
        <taxon>Pseudomonadati</taxon>
        <taxon>Bacteroidota</taxon>
        <taxon>Flavobacteriia</taxon>
        <taxon>Flavobacteriales</taxon>
        <taxon>Flavobacteriaceae</taxon>
        <taxon>Leeuwenhoekiella</taxon>
    </lineage>
</organism>
<proteinExistence type="predicted"/>
<dbReference type="Pfam" id="PF13618">
    <property type="entry name" value="Gluconate_2-dh3"/>
    <property type="match status" value="1"/>
</dbReference>
<protein>
    <recommendedName>
        <fullName evidence="3">Gluconate 2-dehydrogenase subunit 3 family protein</fullName>
    </recommendedName>
</protein>
<dbReference type="AlphaFoldDB" id="A0A2G1VSG8"/>
<dbReference type="EMBL" id="NQXA01000003">
    <property type="protein sequence ID" value="PHQ29684.1"/>
    <property type="molecule type" value="Genomic_DNA"/>
</dbReference>
<dbReference type="InterPro" id="IPR027056">
    <property type="entry name" value="Gluconate_2DH_su3"/>
</dbReference>
<dbReference type="Proteomes" id="UP000229433">
    <property type="component" value="Unassembled WGS sequence"/>
</dbReference>
<evidence type="ECO:0000313" key="2">
    <source>
        <dbReference type="Proteomes" id="UP000229433"/>
    </source>
</evidence>
<sequence length="212" mass="23261">MNRRQVLKNIGLGAGYVMVAPAAFNLLQSCKSEPKNEWQPVFLNATNGMALTHILDVILPKTDTPGASDLNIAQFIDSYMSEVAEEGQKKEFESGANAFALSFKENFDKNLEDGEHEDFEKAVAKYLGADKETRDAYVKVVSATQDPEAPEVDFDAHAGSYAYLSAVRDLGIWAWKNSEEVGENVLWYDPIPGVYQGCLPLEEAGGGKTMSL</sequence>
<accession>A0A2G1VSG8</accession>
<comment type="caution">
    <text evidence="1">The sequence shown here is derived from an EMBL/GenBank/DDBJ whole genome shotgun (WGS) entry which is preliminary data.</text>
</comment>
<evidence type="ECO:0000313" key="1">
    <source>
        <dbReference type="EMBL" id="PHQ29684.1"/>
    </source>
</evidence>
<dbReference type="PROSITE" id="PS51257">
    <property type="entry name" value="PROKAR_LIPOPROTEIN"/>
    <property type="match status" value="1"/>
</dbReference>
<name>A0A2G1VSG8_9FLAO</name>